<name>A0A6N4WF71_9MYCO</name>
<feature type="transmembrane region" description="Helical" evidence="1">
    <location>
        <begin position="12"/>
        <end position="31"/>
    </location>
</feature>
<protein>
    <submittedName>
        <fullName evidence="2">Uncharacterized protein</fullName>
    </submittedName>
</protein>
<keyword evidence="1" id="KW-0472">Membrane</keyword>
<evidence type="ECO:0000256" key="1">
    <source>
        <dbReference type="SAM" id="Phobius"/>
    </source>
</evidence>
<dbReference type="KEGG" id="many:MANY_31680"/>
<keyword evidence="1" id="KW-1133">Transmembrane helix</keyword>
<dbReference type="AlphaFoldDB" id="A0A6N4WF71"/>
<evidence type="ECO:0000313" key="2">
    <source>
        <dbReference type="EMBL" id="BBZ77831.1"/>
    </source>
</evidence>
<sequence>MLPISQSVAGWLLILAAIVVFVASFAARALLRRHRERKRIAAPLNAIRRSWLAKLFLGTAPGVQGPLDDGDIDTLTLIPAMAVCAAASLAGISLIAAESFGIELRIFTAG</sequence>
<keyword evidence="1" id="KW-0812">Transmembrane</keyword>
<reference evidence="2 3" key="1">
    <citation type="journal article" date="2019" name="Emerg. Microbes Infect.">
        <title>Comprehensive subspecies identification of 175 nontuberculous mycobacteria species based on 7547 genomic profiles.</title>
        <authorList>
            <person name="Matsumoto Y."/>
            <person name="Kinjo T."/>
            <person name="Motooka D."/>
            <person name="Nabeya D."/>
            <person name="Jung N."/>
            <person name="Uechi K."/>
            <person name="Horii T."/>
            <person name="Iida T."/>
            <person name="Fujita J."/>
            <person name="Nakamura S."/>
        </authorList>
    </citation>
    <scope>NUCLEOTIDE SEQUENCE [LARGE SCALE GENOMIC DNA]</scope>
    <source>
        <strain evidence="2 3">JCM 30275</strain>
    </source>
</reference>
<evidence type="ECO:0000313" key="3">
    <source>
        <dbReference type="Proteomes" id="UP000467249"/>
    </source>
</evidence>
<keyword evidence="3" id="KW-1185">Reference proteome</keyword>
<gene>
    <name evidence="2" type="ORF">MANY_31680</name>
</gene>
<proteinExistence type="predicted"/>
<organism evidence="2 3">
    <name type="scientific">Mycolicibacterium anyangense</name>
    <dbReference type="NCBI Taxonomy" id="1431246"/>
    <lineage>
        <taxon>Bacteria</taxon>
        <taxon>Bacillati</taxon>
        <taxon>Actinomycetota</taxon>
        <taxon>Actinomycetes</taxon>
        <taxon>Mycobacteriales</taxon>
        <taxon>Mycobacteriaceae</taxon>
        <taxon>Mycolicibacterium</taxon>
    </lineage>
</organism>
<dbReference type="Proteomes" id="UP000467249">
    <property type="component" value="Chromosome"/>
</dbReference>
<accession>A0A6N4WF71</accession>
<dbReference type="EMBL" id="AP022620">
    <property type="protein sequence ID" value="BBZ77831.1"/>
    <property type="molecule type" value="Genomic_DNA"/>
</dbReference>